<feature type="region of interest" description="Disordered" evidence="1">
    <location>
        <begin position="1"/>
        <end position="24"/>
    </location>
</feature>
<dbReference type="Proteomes" id="UP000503251">
    <property type="component" value="Chromosome"/>
</dbReference>
<keyword evidence="2" id="KW-0812">Transmembrane</keyword>
<dbReference type="PANTHER" id="PTHR30105">
    <property type="entry name" value="UNCHARACTERIZED YIBQ-RELATED"/>
    <property type="match status" value="1"/>
</dbReference>
<dbReference type="InterPro" id="IPR006837">
    <property type="entry name" value="Divergent_DAC"/>
</dbReference>
<feature type="transmembrane region" description="Helical" evidence="2">
    <location>
        <begin position="49"/>
        <end position="68"/>
    </location>
</feature>
<dbReference type="SUPFAM" id="SSF88713">
    <property type="entry name" value="Glycoside hydrolase/deacetylase"/>
    <property type="match status" value="1"/>
</dbReference>
<dbReference type="CDD" id="cd10936">
    <property type="entry name" value="CE4_DAC2"/>
    <property type="match status" value="1"/>
</dbReference>
<organism evidence="3 4">
    <name type="scientific">Oceanidesulfovibrio marinus</name>
    <dbReference type="NCBI Taxonomy" id="370038"/>
    <lineage>
        <taxon>Bacteria</taxon>
        <taxon>Pseudomonadati</taxon>
        <taxon>Thermodesulfobacteriota</taxon>
        <taxon>Desulfovibrionia</taxon>
        <taxon>Desulfovibrionales</taxon>
        <taxon>Desulfovibrionaceae</taxon>
        <taxon>Oceanidesulfovibrio</taxon>
    </lineage>
</organism>
<dbReference type="InterPro" id="IPR011330">
    <property type="entry name" value="Glyco_hydro/deAcase_b/a-brl"/>
</dbReference>
<name>A0ABX6NED5_9BACT</name>
<keyword evidence="2" id="KW-0472">Membrane</keyword>
<keyword evidence="2" id="KW-1133">Transmembrane helix</keyword>
<dbReference type="Gene3D" id="3.20.20.370">
    <property type="entry name" value="Glycoside hydrolase/deacetylase"/>
    <property type="match status" value="1"/>
</dbReference>
<keyword evidence="4" id="KW-1185">Reference proteome</keyword>
<sequence length="464" mass="50286">MIPQRSGTIAPDMPHHPSEHTPAGEGPLTVIAENRLGEAGGILLSSKSLILWGICLAALATGLLLFRLTGVADGSGRRPEAPPVENGTVMRSVVKRPTLQTANATAMPYEEALGGPLEESIKRVDYALIQNLLQLGYESDRMQLDHVETRTVSGSDYHFQQINFVLDESPAAFVENLKPLIDFWADEASLDQVNATTWRIAVLGRPTHQLDFLRRQDLVPGPKPTPSVNGPKIVIVIDDLGENVAFARDLANLGFPVTFAIWPRASHTREVAKIAQDAGLEIILHQPMEPISYPKTKPGPGAVYVRMTPDEVSATVAKNLELVPGAVGLNNHMGSRFTQDAEGVAAVLRVLKARRFMVLDSLTHPKSVFGRVANSMGVPGGTRDVFLDVVRSERSVLHQLIKAERIAEKKGSAIAIGHPFPETLAGLRQWVRTRDASITPVNLATLIAPGAATHARVEKSPKTR</sequence>
<dbReference type="PANTHER" id="PTHR30105:SF2">
    <property type="entry name" value="DIVERGENT POLYSACCHARIDE DEACETYLASE SUPERFAMILY"/>
    <property type="match status" value="1"/>
</dbReference>
<evidence type="ECO:0000313" key="3">
    <source>
        <dbReference type="EMBL" id="QJT08529.1"/>
    </source>
</evidence>
<protein>
    <submittedName>
        <fullName evidence="3">Divergent polysaccharide deacetylase family protein</fullName>
    </submittedName>
</protein>
<gene>
    <name evidence="3" type="ORF">E8L03_06140</name>
</gene>
<dbReference type="RefSeq" id="WP_171266848.1">
    <property type="nucleotide sequence ID" value="NZ_CP039543.1"/>
</dbReference>
<reference evidence="3 4" key="1">
    <citation type="submission" date="2019-04" db="EMBL/GenBank/DDBJ databases">
        <title>Isolation and culture of sulfate reducing bacteria from the cold seep of the South China Sea.</title>
        <authorList>
            <person name="Sun C."/>
            <person name="Liu R."/>
        </authorList>
    </citation>
    <scope>NUCLEOTIDE SEQUENCE [LARGE SCALE GENOMIC DNA]</scope>
    <source>
        <strain evidence="3 4">CS1</strain>
    </source>
</reference>
<evidence type="ECO:0000256" key="1">
    <source>
        <dbReference type="SAM" id="MobiDB-lite"/>
    </source>
</evidence>
<evidence type="ECO:0000313" key="4">
    <source>
        <dbReference type="Proteomes" id="UP000503251"/>
    </source>
</evidence>
<evidence type="ECO:0000256" key="2">
    <source>
        <dbReference type="SAM" id="Phobius"/>
    </source>
</evidence>
<dbReference type="Pfam" id="PF04748">
    <property type="entry name" value="Polysacc_deac_2"/>
    <property type="match status" value="1"/>
</dbReference>
<proteinExistence type="predicted"/>
<accession>A0ABX6NED5</accession>
<dbReference type="EMBL" id="CP039543">
    <property type="protein sequence ID" value="QJT08529.1"/>
    <property type="molecule type" value="Genomic_DNA"/>
</dbReference>